<reference evidence="2" key="2">
    <citation type="submission" date="2018-04" db="EMBL/GenBank/DDBJ databases">
        <title>OnivRS2 (Oryza nivara Reference Sequence Version 2).</title>
        <authorList>
            <person name="Zhang J."/>
            <person name="Kudrna D."/>
            <person name="Lee S."/>
            <person name="Talag J."/>
            <person name="Rajasekar S."/>
            <person name="Welchert J."/>
            <person name="Hsing Y.-I."/>
            <person name="Wing R.A."/>
        </authorList>
    </citation>
    <scope>NUCLEOTIDE SEQUENCE [LARGE SCALE GENOMIC DNA]</scope>
    <source>
        <strain evidence="2">SL10</strain>
    </source>
</reference>
<evidence type="ECO:0000313" key="3">
    <source>
        <dbReference type="Proteomes" id="UP000006591"/>
    </source>
</evidence>
<dbReference type="SMR" id="A0A0E0J306"/>
<protein>
    <submittedName>
        <fullName evidence="2">Uncharacterized protein</fullName>
    </submittedName>
</protein>
<feature type="compositionally biased region" description="Basic residues" evidence="1">
    <location>
        <begin position="94"/>
        <end position="103"/>
    </location>
</feature>
<dbReference type="EnsemblPlants" id="ONIVA11G16170.1">
    <property type="protein sequence ID" value="ONIVA11G16170.1"/>
    <property type="gene ID" value="ONIVA11G16170"/>
</dbReference>
<accession>A0A0E0J306</accession>
<keyword evidence="3" id="KW-1185">Reference proteome</keyword>
<dbReference type="AlphaFoldDB" id="A0A0E0J306"/>
<dbReference type="Proteomes" id="UP000006591">
    <property type="component" value="Chromosome 11"/>
</dbReference>
<reference evidence="2" key="1">
    <citation type="submission" date="2015-04" db="UniProtKB">
        <authorList>
            <consortium name="EnsemblPlants"/>
        </authorList>
    </citation>
    <scope>IDENTIFICATION</scope>
    <source>
        <strain evidence="2">SL10</strain>
    </source>
</reference>
<dbReference type="HOGENOM" id="CLU_2268111_0_0_1"/>
<evidence type="ECO:0000313" key="2">
    <source>
        <dbReference type="EnsemblPlants" id="ONIVA11G16170.1"/>
    </source>
</evidence>
<organism evidence="2">
    <name type="scientific">Oryza nivara</name>
    <name type="common">Indian wild rice</name>
    <name type="synonym">Oryza sativa f. spontanea</name>
    <dbReference type="NCBI Taxonomy" id="4536"/>
    <lineage>
        <taxon>Eukaryota</taxon>
        <taxon>Viridiplantae</taxon>
        <taxon>Streptophyta</taxon>
        <taxon>Embryophyta</taxon>
        <taxon>Tracheophyta</taxon>
        <taxon>Spermatophyta</taxon>
        <taxon>Magnoliopsida</taxon>
        <taxon>Liliopsida</taxon>
        <taxon>Poales</taxon>
        <taxon>Poaceae</taxon>
        <taxon>BOP clade</taxon>
        <taxon>Oryzoideae</taxon>
        <taxon>Oryzeae</taxon>
        <taxon>Oryzinae</taxon>
        <taxon>Oryza</taxon>
    </lineage>
</organism>
<proteinExistence type="predicted"/>
<dbReference type="Gramene" id="ONIVA11G16170.1">
    <property type="protein sequence ID" value="ONIVA11G16170.1"/>
    <property type="gene ID" value="ONIVA11G16170"/>
</dbReference>
<feature type="compositionally biased region" description="Polar residues" evidence="1">
    <location>
        <begin position="73"/>
        <end position="83"/>
    </location>
</feature>
<feature type="region of interest" description="Disordered" evidence="1">
    <location>
        <begin position="73"/>
        <end position="103"/>
    </location>
</feature>
<evidence type="ECO:0000256" key="1">
    <source>
        <dbReference type="SAM" id="MobiDB-lite"/>
    </source>
</evidence>
<name>A0A0E0J306_ORYNI</name>
<sequence length="103" mass="11606">MFSGEEEDDDAEEAAFNIRREELEKVIQRQWEGDEIAMALEEQTRELSKSCSHGGDGSGSEWEIKLSSLTGKRSSFSNLTSTEGEGMSGAERMNRKRRSTARR</sequence>